<comment type="caution">
    <text evidence="2">The sequence shown here is derived from an EMBL/GenBank/DDBJ whole genome shotgun (WGS) entry which is preliminary data.</text>
</comment>
<protein>
    <submittedName>
        <fullName evidence="2">Uncharacterized protein</fullName>
    </submittedName>
</protein>
<keyword evidence="3" id="KW-1185">Reference proteome</keyword>
<reference evidence="2" key="1">
    <citation type="journal article" date="2022" name="bioRxiv">
        <title>Sequencing and chromosome-scale assembly of the giantPleurodeles waltlgenome.</title>
        <authorList>
            <person name="Brown T."/>
            <person name="Elewa A."/>
            <person name="Iarovenko S."/>
            <person name="Subramanian E."/>
            <person name="Araus A.J."/>
            <person name="Petzold A."/>
            <person name="Susuki M."/>
            <person name="Suzuki K.-i.T."/>
            <person name="Hayashi T."/>
            <person name="Toyoda A."/>
            <person name="Oliveira C."/>
            <person name="Osipova E."/>
            <person name="Leigh N.D."/>
            <person name="Simon A."/>
            <person name="Yun M.H."/>
        </authorList>
    </citation>
    <scope>NUCLEOTIDE SEQUENCE</scope>
    <source>
        <strain evidence="2">20211129_DDA</strain>
        <tissue evidence="2">Liver</tissue>
    </source>
</reference>
<dbReference type="Proteomes" id="UP001066276">
    <property type="component" value="Chromosome 8"/>
</dbReference>
<gene>
    <name evidence="2" type="ORF">NDU88_003965</name>
</gene>
<sequence>MELPRQAEKRLKYIRPLVTNLGSRDENGVAQPGLLRSLTGAGRAPSWPGLRPRAARARPARQECFRGFKWLLPESKLPPPVSLARPARREHFRGFKGLLPESKLPPPVSLARPARRECFRGFKGLLPESKLPQPPAGVLSASREAGALSRI</sequence>
<name>A0AAV7NN27_PLEWA</name>
<proteinExistence type="predicted"/>
<feature type="region of interest" description="Disordered" evidence="1">
    <location>
        <begin position="130"/>
        <end position="151"/>
    </location>
</feature>
<organism evidence="2 3">
    <name type="scientific">Pleurodeles waltl</name>
    <name type="common">Iberian ribbed newt</name>
    <dbReference type="NCBI Taxonomy" id="8319"/>
    <lineage>
        <taxon>Eukaryota</taxon>
        <taxon>Metazoa</taxon>
        <taxon>Chordata</taxon>
        <taxon>Craniata</taxon>
        <taxon>Vertebrata</taxon>
        <taxon>Euteleostomi</taxon>
        <taxon>Amphibia</taxon>
        <taxon>Batrachia</taxon>
        <taxon>Caudata</taxon>
        <taxon>Salamandroidea</taxon>
        <taxon>Salamandridae</taxon>
        <taxon>Pleurodelinae</taxon>
        <taxon>Pleurodeles</taxon>
    </lineage>
</organism>
<dbReference type="AlphaFoldDB" id="A0AAV7NN27"/>
<evidence type="ECO:0000313" key="3">
    <source>
        <dbReference type="Proteomes" id="UP001066276"/>
    </source>
</evidence>
<accession>A0AAV7NN27</accession>
<evidence type="ECO:0000313" key="2">
    <source>
        <dbReference type="EMBL" id="KAJ1115743.1"/>
    </source>
</evidence>
<evidence type="ECO:0000256" key="1">
    <source>
        <dbReference type="SAM" id="MobiDB-lite"/>
    </source>
</evidence>
<dbReference type="EMBL" id="JANPWB010000012">
    <property type="protein sequence ID" value="KAJ1115743.1"/>
    <property type="molecule type" value="Genomic_DNA"/>
</dbReference>